<dbReference type="PANTHER" id="PTHR46700">
    <property type="entry name" value="ARM REPEAT SUPERFAMILY PROTEIN"/>
    <property type="match status" value="1"/>
</dbReference>
<gene>
    <name evidence="3" type="ORF">COCNU_11G011950</name>
</gene>
<feature type="region of interest" description="Disordered" evidence="2">
    <location>
        <begin position="463"/>
        <end position="482"/>
    </location>
</feature>
<reference evidence="3" key="1">
    <citation type="journal article" date="2017" name="Gigascience">
        <title>The genome draft of coconut (Cocos nucifera).</title>
        <authorList>
            <person name="Xiao Y."/>
            <person name="Xu P."/>
            <person name="Fan H."/>
            <person name="Baudouin L."/>
            <person name="Xia W."/>
            <person name="Bocs S."/>
            <person name="Xu J."/>
            <person name="Li Q."/>
            <person name="Guo A."/>
            <person name="Zhou L."/>
            <person name="Li J."/>
            <person name="Wu Y."/>
            <person name="Ma Z."/>
            <person name="Armero A."/>
            <person name="Issali A.E."/>
            <person name="Liu N."/>
            <person name="Peng M."/>
            <person name="Yang Y."/>
        </authorList>
    </citation>
    <scope>NUCLEOTIDE SEQUENCE</scope>
    <source>
        <tissue evidence="3">Spear leaf of Hainan Tall coconut</tissue>
    </source>
</reference>
<proteinExistence type="predicted"/>
<organism evidence="3 4">
    <name type="scientific">Cocos nucifera</name>
    <name type="common">Coconut palm</name>
    <dbReference type="NCBI Taxonomy" id="13894"/>
    <lineage>
        <taxon>Eukaryota</taxon>
        <taxon>Viridiplantae</taxon>
        <taxon>Streptophyta</taxon>
        <taxon>Embryophyta</taxon>
        <taxon>Tracheophyta</taxon>
        <taxon>Spermatophyta</taxon>
        <taxon>Magnoliopsida</taxon>
        <taxon>Liliopsida</taxon>
        <taxon>Arecaceae</taxon>
        <taxon>Arecoideae</taxon>
        <taxon>Cocoseae</taxon>
        <taxon>Attaleinae</taxon>
        <taxon>Cocos</taxon>
    </lineage>
</organism>
<sequence length="482" mass="51221">MATCERGDAGSLATAGGFRLWLVFSAAVFRRKLLEAMMCGVSTHRRKGRAAFGSPKQRPRNRSERLAELLRAEVSVAGSDEAEAEAETRRRIVVFKELQRVVGRLQFGGGDNVGEDRRKEAAGDVRRLAKDDAEARKTLAMLGAIPPLVGMLDSPAIDFQISALYALLNLGIGNDSNKAAVVKAGAVHKMLSLIESGSSPSVSEAIVANFLGLSALDSNKPIIGSSGAIPFLVRAFKNPSATAGGGGSSQARHDALRALFNLSIAAANTPYLIDADIVPCLLAAVSDMEVSERVLSVISNLVAAPEGRRAVRRSRDAFPMLVDVLNWSDSPGCQEKAAYVLMVMAHKAYGDWAVMIEAGIMSSLLELTLLGSPLAQKRASRILEILRVDKGKQVSEGFGGGGAGWCCGVPAVSAPLVGGAAEGEEEEAGMSGERRAVRQLVRQSLQSNMRRIVRRANLPQDFAPSDHLKSLTASSTSKSWPF</sequence>
<keyword evidence="4" id="KW-1185">Reference proteome</keyword>
<dbReference type="OrthoDB" id="7537227at2759"/>
<dbReference type="AlphaFoldDB" id="A0A8K0IQM3"/>
<dbReference type="InterPro" id="IPR000225">
    <property type="entry name" value="Armadillo"/>
</dbReference>
<dbReference type="PANTHER" id="PTHR46700:SF1">
    <property type="entry name" value="ARM REPEAT SUPERFAMILY PROTEIN"/>
    <property type="match status" value="1"/>
</dbReference>
<dbReference type="Gene3D" id="1.25.10.10">
    <property type="entry name" value="Leucine-rich Repeat Variant"/>
    <property type="match status" value="2"/>
</dbReference>
<name>A0A8K0IQM3_COCNU</name>
<dbReference type="SUPFAM" id="SSF48371">
    <property type="entry name" value="ARM repeat"/>
    <property type="match status" value="1"/>
</dbReference>
<evidence type="ECO:0000256" key="2">
    <source>
        <dbReference type="SAM" id="MobiDB-lite"/>
    </source>
</evidence>
<comment type="caution">
    <text evidence="3">The sequence shown here is derived from an EMBL/GenBank/DDBJ whole genome shotgun (WGS) entry which is preliminary data.</text>
</comment>
<feature type="repeat" description="ARM" evidence="1">
    <location>
        <begin position="143"/>
        <end position="185"/>
    </location>
</feature>
<dbReference type="SMART" id="SM00185">
    <property type="entry name" value="ARM"/>
    <property type="match status" value="5"/>
</dbReference>
<dbReference type="Proteomes" id="UP000797356">
    <property type="component" value="Chromosome 11"/>
</dbReference>
<dbReference type="EMBL" id="CM017882">
    <property type="protein sequence ID" value="KAG1364368.1"/>
    <property type="molecule type" value="Genomic_DNA"/>
</dbReference>
<evidence type="ECO:0000313" key="3">
    <source>
        <dbReference type="EMBL" id="KAG1364368.1"/>
    </source>
</evidence>
<evidence type="ECO:0000256" key="1">
    <source>
        <dbReference type="PROSITE-ProRule" id="PRU00259"/>
    </source>
</evidence>
<dbReference type="InterPro" id="IPR016024">
    <property type="entry name" value="ARM-type_fold"/>
</dbReference>
<feature type="compositionally biased region" description="Low complexity" evidence="2">
    <location>
        <begin position="470"/>
        <end position="482"/>
    </location>
</feature>
<dbReference type="PROSITE" id="PS50176">
    <property type="entry name" value="ARM_REPEAT"/>
    <property type="match status" value="1"/>
</dbReference>
<dbReference type="InterPro" id="IPR011989">
    <property type="entry name" value="ARM-like"/>
</dbReference>
<protein>
    <submittedName>
        <fullName evidence="3">U-box domain-containing protein 13</fullName>
    </submittedName>
</protein>
<reference evidence="3" key="2">
    <citation type="submission" date="2019-07" db="EMBL/GenBank/DDBJ databases">
        <authorList>
            <person name="Yang Y."/>
            <person name="Bocs S."/>
            <person name="Baudouin L."/>
        </authorList>
    </citation>
    <scope>NUCLEOTIDE SEQUENCE</scope>
    <source>
        <tissue evidence="3">Spear leaf of Hainan Tall coconut</tissue>
    </source>
</reference>
<accession>A0A8K0IQM3</accession>
<evidence type="ECO:0000313" key="4">
    <source>
        <dbReference type="Proteomes" id="UP000797356"/>
    </source>
</evidence>